<organism evidence="8">
    <name type="scientific">gut metagenome</name>
    <dbReference type="NCBI Taxonomy" id="749906"/>
    <lineage>
        <taxon>unclassified sequences</taxon>
        <taxon>metagenomes</taxon>
        <taxon>organismal metagenomes</taxon>
    </lineage>
</organism>
<feature type="transmembrane region" description="Helical" evidence="6">
    <location>
        <begin position="71"/>
        <end position="90"/>
    </location>
</feature>
<dbReference type="GO" id="GO:0005886">
    <property type="term" value="C:plasma membrane"/>
    <property type="evidence" value="ECO:0007669"/>
    <property type="project" value="UniProtKB-SubCell"/>
</dbReference>
<evidence type="ECO:0000313" key="8">
    <source>
        <dbReference type="EMBL" id="EJX05197.1"/>
    </source>
</evidence>
<dbReference type="PANTHER" id="PTHR32322:SF18">
    <property type="entry name" value="S-ADENOSYLMETHIONINE_S-ADENOSYLHOMOCYSTEINE TRANSPORTER"/>
    <property type="match status" value="1"/>
</dbReference>
<comment type="caution">
    <text evidence="8">The sequence shown here is derived from an EMBL/GenBank/DDBJ whole genome shotgun (WGS) entry which is preliminary data.</text>
</comment>
<dbReference type="Pfam" id="PF00892">
    <property type="entry name" value="EamA"/>
    <property type="match status" value="2"/>
</dbReference>
<keyword evidence="3 6" id="KW-0812">Transmembrane</keyword>
<evidence type="ECO:0000256" key="3">
    <source>
        <dbReference type="ARBA" id="ARBA00022692"/>
    </source>
</evidence>
<name>J9GCY4_9ZZZZ</name>
<evidence type="ECO:0000256" key="5">
    <source>
        <dbReference type="ARBA" id="ARBA00023136"/>
    </source>
</evidence>
<reference evidence="8" key="1">
    <citation type="journal article" date="2012" name="PLoS ONE">
        <title>Gene sets for utilization of primary and secondary nutrition supplies in the distal gut of endangered iberian lynx.</title>
        <authorList>
            <person name="Alcaide M."/>
            <person name="Messina E."/>
            <person name="Richter M."/>
            <person name="Bargiela R."/>
            <person name="Peplies J."/>
            <person name="Huws S.A."/>
            <person name="Newbold C.J."/>
            <person name="Golyshin P.N."/>
            <person name="Simon M.A."/>
            <person name="Lopez G."/>
            <person name="Yakimov M.M."/>
            <person name="Ferrer M."/>
        </authorList>
    </citation>
    <scope>NUCLEOTIDE SEQUENCE</scope>
</reference>
<feature type="transmembrane region" description="Helical" evidence="6">
    <location>
        <begin position="186"/>
        <end position="204"/>
    </location>
</feature>
<evidence type="ECO:0000256" key="6">
    <source>
        <dbReference type="SAM" id="Phobius"/>
    </source>
</evidence>
<dbReference type="PANTHER" id="PTHR32322">
    <property type="entry name" value="INNER MEMBRANE TRANSPORTER"/>
    <property type="match status" value="1"/>
</dbReference>
<feature type="transmembrane region" description="Helical" evidence="6">
    <location>
        <begin position="39"/>
        <end position="59"/>
    </location>
</feature>
<dbReference type="InterPro" id="IPR000620">
    <property type="entry name" value="EamA_dom"/>
</dbReference>
<evidence type="ECO:0000256" key="4">
    <source>
        <dbReference type="ARBA" id="ARBA00022989"/>
    </source>
</evidence>
<protein>
    <submittedName>
        <fullName evidence="8">Transmembrane permease</fullName>
    </submittedName>
</protein>
<dbReference type="AlphaFoldDB" id="J9GCY4"/>
<evidence type="ECO:0000259" key="7">
    <source>
        <dbReference type="Pfam" id="PF00892"/>
    </source>
</evidence>
<sequence>MEMEKYKGHLALLSAAILFGLMSPIGKSALEQGITGMGLATFRMTGGALCFWMASLLAPRESVERHDLVRLFFAGLLGVACNQGCFTYGLSLTSPINASIITTTAPIITLIVAAIYLKEPVTGKKVLGVFLGSIGALILILSSQRSAGSREGNIAGDLLCLAAQASFSFYLAIFKDLIARYQIFTLMKWMFTFAALCILPVSYTEVAGIDFAHVPTSSWVCVAYVVLGGTFLAYILMIMGQKRLRPTVISMYNYVQPIVGTTVSIWLGLGTFGWAKAAAVVLVFLGVYIVTQSKSRAEVLAEEARRKA</sequence>
<feature type="transmembrane region" description="Helical" evidence="6">
    <location>
        <begin position="251"/>
        <end position="268"/>
    </location>
</feature>
<dbReference type="SUPFAM" id="SSF103481">
    <property type="entry name" value="Multidrug resistance efflux transporter EmrE"/>
    <property type="match status" value="2"/>
</dbReference>
<gene>
    <name evidence="8" type="ORF">EVA_06706</name>
</gene>
<dbReference type="EMBL" id="AMCI01001548">
    <property type="protein sequence ID" value="EJX05197.1"/>
    <property type="molecule type" value="Genomic_DNA"/>
</dbReference>
<feature type="transmembrane region" description="Helical" evidence="6">
    <location>
        <begin position="154"/>
        <end position="174"/>
    </location>
</feature>
<dbReference type="InterPro" id="IPR050638">
    <property type="entry name" value="AA-Vitamin_Transporters"/>
</dbReference>
<feature type="domain" description="EamA" evidence="7">
    <location>
        <begin position="155"/>
        <end position="291"/>
    </location>
</feature>
<keyword evidence="4 6" id="KW-1133">Transmembrane helix</keyword>
<keyword evidence="2" id="KW-1003">Cell membrane</keyword>
<proteinExistence type="predicted"/>
<accession>J9GCY4</accession>
<evidence type="ECO:0000256" key="2">
    <source>
        <dbReference type="ARBA" id="ARBA00022475"/>
    </source>
</evidence>
<feature type="transmembrane region" description="Helical" evidence="6">
    <location>
        <begin position="216"/>
        <end position="239"/>
    </location>
</feature>
<feature type="transmembrane region" description="Helical" evidence="6">
    <location>
        <begin position="274"/>
        <end position="291"/>
    </location>
</feature>
<comment type="subcellular location">
    <subcellularLocation>
        <location evidence="1">Cell membrane</location>
        <topology evidence="1">Multi-pass membrane protein</topology>
    </subcellularLocation>
</comment>
<dbReference type="InterPro" id="IPR037185">
    <property type="entry name" value="EmrE-like"/>
</dbReference>
<feature type="transmembrane region" description="Helical" evidence="6">
    <location>
        <begin position="126"/>
        <end position="142"/>
    </location>
</feature>
<keyword evidence="5 6" id="KW-0472">Membrane</keyword>
<evidence type="ECO:0000256" key="1">
    <source>
        <dbReference type="ARBA" id="ARBA00004651"/>
    </source>
</evidence>
<feature type="domain" description="EamA" evidence="7">
    <location>
        <begin position="7"/>
        <end position="140"/>
    </location>
</feature>
<feature type="transmembrane region" description="Helical" evidence="6">
    <location>
        <begin position="96"/>
        <end position="117"/>
    </location>
</feature>